<dbReference type="SUPFAM" id="SSF103515">
    <property type="entry name" value="Autotransporter"/>
    <property type="match status" value="1"/>
</dbReference>
<dbReference type="PROSITE" id="PS51208">
    <property type="entry name" value="AUTOTRANSPORTER"/>
    <property type="match status" value="1"/>
</dbReference>
<name>A0A429Z001_9HYPH</name>
<dbReference type="Pfam" id="PF03797">
    <property type="entry name" value="Autotransporter"/>
    <property type="match status" value="1"/>
</dbReference>
<dbReference type="PROSITE" id="PS51318">
    <property type="entry name" value="TAT"/>
    <property type="match status" value="1"/>
</dbReference>
<dbReference type="Proteomes" id="UP000278398">
    <property type="component" value="Unassembled WGS sequence"/>
</dbReference>
<gene>
    <name evidence="3" type="ORF">EJC49_08360</name>
</gene>
<evidence type="ECO:0000313" key="4">
    <source>
        <dbReference type="Proteomes" id="UP000278398"/>
    </source>
</evidence>
<evidence type="ECO:0000256" key="1">
    <source>
        <dbReference type="SAM" id="SignalP"/>
    </source>
</evidence>
<evidence type="ECO:0000313" key="3">
    <source>
        <dbReference type="EMBL" id="RST86918.1"/>
    </source>
</evidence>
<dbReference type="RefSeq" id="WP_126699184.1">
    <property type="nucleotide sequence ID" value="NZ_RWKW01000030.1"/>
</dbReference>
<keyword evidence="1" id="KW-0732">Signal</keyword>
<evidence type="ECO:0000259" key="2">
    <source>
        <dbReference type="PROSITE" id="PS51208"/>
    </source>
</evidence>
<proteinExistence type="predicted"/>
<dbReference type="Gene3D" id="2.40.128.130">
    <property type="entry name" value="Autotransporter beta-domain"/>
    <property type="match status" value="1"/>
</dbReference>
<sequence length="1539" mass="153614">MDQRRTTRALLSGAALGTVFLALGMPAPAEAACLADGTTLTCTGDLGAGVIVADPIERLEINGVTAMIAPAEGVSGIDFQSSGVIAIVSDTGAYQILATDADGIHADSWNGSITIEHTGDIRSVGGYGVRTISLAGTSVTVDGDIEASLGGIVVNNDDAGTTTEISHTGDILVTEGAGISAVTSSTPLVVVNEGSINASGDGISAVNTSESGSVTVTQTGNVIAGDRGIHADAAFGSVTLTSAGNISSVGDGIQLLSTGSDVTATHTGNVTSTEGRGIFLDAPTAGASLSGSGTIQSYGDGIFAQSTGVAHSTSVTWTGNITSEIGKGIYAYAANGAVTVLSAGDIVSSGDSIFAMNVSTDGTAEDVSVTHTGDLTSNAGNGVYAYTAGGQVDVTVNNSILTASGYGIFAQTKGTAVDDDVTVEFNGTIAQSWIGILAEANTGTVLVTSSGEIAAWDHGIWAANTGGGNVTVSQTGGIDAGTGHAIYAYSPHGAVSVTATGDMFRSGMTAFYVETKSGNAATVNVTGDIVSGDGGITALSAQGTVTVTMRGDIDAGADGIYAESKDNDLVKVDTIGDITAGGSAIFAASSQGVVDVDSIGNLSAGGYGIYAANLGDNVVTVNSTGNIDAGNRGIHAQSATQAVTIVTSGAVTSGSDAVFAESLGGNIVSITSIGNLVAGTDGDGIYAFSATGTVTVTSTGDIDAGDDGIFARSTGGQDVSVTSLGDIGAGTGYGIYGYSATGAVTIGSTGEIVSGDHGIYALNLGYGTVGVTQVGDIDAGGSGIRATSTAGIVSVSNKGNIDAGGDGIYALTLGYEAATVTNEGYIDANGYGIHGHSDAGSVTIDNKGAIWSGSDGIRATTLSSSLVKVTQLGDIDSGGYGVFVNAEAGDADIDTTGDITSVNHGIYVLTNGNTLIDIDHRGSITSTSGNGITATSVAQATIDVSVSGGTVSGALDGIRLASEREMTVTVGADASVIGGAGNAGVRFVEGLGIQLTNRGSISNAGGIDEWAIVSAQNDTTVDNYGTIAGNVLLGPWSNPFNNFAGALFNMGSTVNIGADSTLSNHGTLSPGGEGVVQTTTLTGILVNEATGTLLFDVDIENATTDRLNVTNTAALDGNLRLNFVSATGTPGSYTIVTTGEGVTSQSLTLLNPFVLADIATVNNGNDVELSIHGFDFSPAGMSENASSIGNAIQTSIQGNGALEPIAVALLNLQTPEEAEDAFEQLSPNTYVADQIGSVDSIATFSNSMLSCRMASGENAFGAEGECAWGRAVYSAYDLAANGDNSGFNSRSVEMMGGVQVAVPDTAWRLGGSVGFQASEQDGNNGSSSEGSSFTVGAVAKYAPGPYLFAASVAASRGNYDTLRPIDIGNFTDLLSGETDVTTVSGRLRAAYTMEQGAFYLRPMVDASATYVRTGAFTETGGVASLSVGAVENTVLALMPAIEIGGQVSVGEDMLLRPYLRGGASVYSGNEYSLTGSFTADGNAAAPFTVTSSSEDVLWTVSTGVDLLRGDVGTLQIFYEGAFGEHTTINSGGAKFSVNF</sequence>
<accession>A0A429Z001</accession>
<comment type="caution">
    <text evidence="3">The sequence shown here is derived from an EMBL/GenBank/DDBJ whole genome shotgun (WGS) entry which is preliminary data.</text>
</comment>
<reference evidence="3 4" key="1">
    <citation type="submission" date="2018-12" db="EMBL/GenBank/DDBJ databases">
        <title>Mesorhizobium carbonis sp. nov., isolated from coal mine water.</title>
        <authorList>
            <person name="Xin W."/>
            <person name="Xu Z."/>
            <person name="Xiang F."/>
            <person name="Zhang J."/>
            <person name="Xi L."/>
            <person name="Liu J."/>
        </authorList>
    </citation>
    <scope>NUCLEOTIDE SEQUENCE [LARGE SCALE GENOMIC DNA]</scope>
    <source>
        <strain evidence="3 4">B2.3</strain>
    </source>
</reference>
<dbReference type="OrthoDB" id="7872833at2"/>
<organism evidence="3 4">
    <name type="scientific">Aquibium carbonis</name>
    <dbReference type="NCBI Taxonomy" id="2495581"/>
    <lineage>
        <taxon>Bacteria</taxon>
        <taxon>Pseudomonadati</taxon>
        <taxon>Pseudomonadota</taxon>
        <taxon>Alphaproteobacteria</taxon>
        <taxon>Hyphomicrobiales</taxon>
        <taxon>Phyllobacteriaceae</taxon>
        <taxon>Aquibium</taxon>
    </lineage>
</organism>
<protein>
    <submittedName>
        <fullName evidence="3">Autotransporter domain-containing protein</fullName>
    </submittedName>
</protein>
<dbReference type="EMBL" id="RWKW01000030">
    <property type="protein sequence ID" value="RST86918.1"/>
    <property type="molecule type" value="Genomic_DNA"/>
</dbReference>
<keyword evidence="4" id="KW-1185">Reference proteome</keyword>
<dbReference type="SMART" id="SM00869">
    <property type="entry name" value="Autotransporter"/>
    <property type="match status" value="1"/>
</dbReference>
<feature type="chain" id="PRO_5019044288" evidence="1">
    <location>
        <begin position="32"/>
        <end position="1539"/>
    </location>
</feature>
<feature type="signal peptide" evidence="1">
    <location>
        <begin position="1"/>
        <end position="31"/>
    </location>
</feature>
<dbReference type="InterPro" id="IPR036709">
    <property type="entry name" value="Autotransporte_beta_dom_sf"/>
</dbReference>
<dbReference type="InterPro" id="IPR005546">
    <property type="entry name" value="Autotransporte_beta"/>
</dbReference>
<feature type="domain" description="Autotransporter" evidence="2">
    <location>
        <begin position="1260"/>
        <end position="1539"/>
    </location>
</feature>
<dbReference type="InterPro" id="IPR006311">
    <property type="entry name" value="TAT_signal"/>
</dbReference>